<dbReference type="EMBL" id="CM041548">
    <property type="protein sequence ID" value="KAI3358015.1"/>
    <property type="molecule type" value="Genomic_DNA"/>
</dbReference>
<dbReference type="Proteomes" id="UP000831701">
    <property type="component" value="Chromosome 18"/>
</dbReference>
<organism evidence="1 2">
    <name type="scientific">Scortum barcoo</name>
    <name type="common">barcoo grunter</name>
    <dbReference type="NCBI Taxonomy" id="214431"/>
    <lineage>
        <taxon>Eukaryota</taxon>
        <taxon>Metazoa</taxon>
        <taxon>Chordata</taxon>
        <taxon>Craniata</taxon>
        <taxon>Vertebrata</taxon>
        <taxon>Euteleostomi</taxon>
        <taxon>Actinopterygii</taxon>
        <taxon>Neopterygii</taxon>
        <taxon>Teleostei</taxon>
        <taxon>Neoteleostei</taxon>
        <taxon>Acanthomorphata</taxon>
        <taxon>Eupercaria</taxon>
        <taxon>Centrarchiformes</taxon>
        <taxon>Terapontoidei</taxon>
        <taxon>Terapontidae</taxon>
        <taxon>Scortum</taxon>
    </lineage>
</organism>
<evidence type="ECO:0000313" key="2">
    <source>
        <dbReference type="Proteomes" id="UP000831701"/>
    </source>
</evidence>
<protein>
    <submittedName>
        <fullName evidence="1">Uncharacterized protein</fullName>
    </submittedName>
</protein>
<keyword evidence="2" id="KW-1185">Reference proteome</keyword>
<reference evidence="1" key="1">
    <citation type="submission" date="2022-04" db="EMBL/GenBank/DDBJ databases">
        <title>Jade perch genome.</title>
        <authorList>
            <person name="Chao B."/>
        </authorList>
    </citation>
    <scope>NUCLEOTIDE SEQUENCE</scope>
    <source>
        <strain evidence="1">CB-2022</strain>
    </source>
</reference>
<accession>A0ACB8VRC2</accession>
<name>A0ACB8VRC2_9TELE</name>
<comment type="caution">
    <text evidence="1">The sequence shown here is derived from an EMBL/GenBank/DDBJ whole genome shotgun (WGS) entry which is preliminary data.</text>
</comment>
<evidence type="ECO:0000313" key="1">
    <source>
        <dbReference type="EMBL" id="KAI3358015.1"/>
    </source>
</evidence>
<proteinExistence type="predicted"/>
<gene>
    <name evidence="1" type="ORF">L3Q82_003037</name>
</gene>
<sequence>MESPSRSTIKYPSQGLQEGRPPGRHDQSRILDIERDQRAALTQRADRLFSSQRDRGHSVLERPGFFVQHDGLPSPQPPATPRGPISDLPPLNMKENKRGRVPRVEQLWDKEDLFFEKKLRVGSQLAVVACGMAKLTAKYRSPSPDSSVSSVDTHTPSELRAISQIGNFTPTPPSTPKSRRPTRLPVMSGRLCKSGKDGAGEYHLQSVKAKVEEIVDRLQQYQFVPRPSPRPPAAPRRTPAVAPKAPKPPATAAPPNKRGPRRGTNLCPQKADNKTG</sequence>